<keyword evidence="5" id="KW-1185">Reference proteome</keyword>
<dbReference type="Proteomes" id="UP001295444">
    <property type="component" value="Chromosome 12"/>
</dbReference>
<keyword evidence="2" id="KW-0732">Signal</keyword>
<dbReference type="SMART" id="SM00060">
    <property type="entry name" value="FN3"/>
    <property type="match status" value="1"/>
</dbReference>
<evidence type="ECO:0000313" key="5">
    <source>
        <dbReference type="Proteomes" id="UP001295444"/>
    </source>
</evidence>
<feature type="domain" description="Fibronectin type-III" evidence="3">
    <location>
        <begin position="150"/>
        <end position="241"/>
    </location>
</feature>
<organism evidence="4 5">
    <name type="scientific">Pelobates cultripes</name>
    <name type="common">Western spadefoot toad</name>
    <dbReference type="NCBI Taxonomy" id="61616"/>
    <lineage>
        <taxon>Eukaryota</taxon>
        <taxon>Metazoa</taxon>
        <taxon>Chordata</taxon>
        <taxon>Craniata</taxon>
        <taxon>Vertebrata</taxon>
        <taxon>Euteleostomi</taxon>
        <taxon>Amphibia</taxon>
        <taxon>Batrachia</taxon>
        <taxon>Anura</taxon>
        <taxon>Pelobatoidea</taxon>
        <taxon>Pelobatidae</taxon>
        <taxon>Pelobates</taxon>
    </lineage>
</organism>
<keyword evidence="1" id="KW-0472">Membrane</keyword>
<dbReference type="Pfam" id="PF00041">
    <property type="entry name" value="fn3"/>
    <property type="match status" value="1"/>
</dbReference>
<dbReference type="InterPro" id="IPR013783">
    <property type="entry name" value="Ig-like_fold"/>
</dbReference>
<evidence type="ECO:0000259" key="3">
    <source>
        <dbReference type="PROSITE" id="PS50853"/>
    </source>
</evidence>
<feature type="signal peptide" evidence="2">
    <location>
        <begin position="1"/>
        <end position="23"/>
    </location>
</feature>
<sequence length="316" mass="34873">MSTLSPSLQFLLHLCLTIIGVLAFPTESDGRNQTADNSTGLWDTKTSSFATIIPTEQPSQPSVRQLPEITRSRKTTPDKILYVTGGIGEDYDYYEDEDDSVEEATLAPPHVSVIPCPYNRCKHLELPCEEIQMRAGGNCLCPGLSGRSIKPDSPRLLQVIPGDQGASVNWCSPLSTVQGYRVVYRTSDGPMEIGPILNSTYRFYSINNLLPDMSYRVCVVAFNEAGESAVGESEEEEQERLKYGTMGPCMVFHTSGKWESKIYLGIGVGLALLAGVLGLIVCVFWLWKKKRVRKLTDSGERGITNMSFKADSVEQL</sequence>
<protein>
    <submittedName>
        <fullName evidence="4">LRRN4 C-terminal</fullName>
    </submittedName>
</protein>
<gene>
    <name evidence="4" type="ORF">PECUL_23A026146</name>
</gene>
<dbReference type="InterPro" id="IPR036116">
    <property type="entry name" value="FN3_sf"/>
</dbReference>
<dbReference type="SUPFAM" id="SSF49265">
    <property type="entry name" value="Fibronectin type III"/>
    <property type="match status" value="1"/>
</dbReference>
<dbReference type="InterPro" id="IPR003961">
    <property type="entry name" value="FN3_dom"/>
</dbReference>
<name>A0AAD1WW94_PELCU</name>
<dbReference type="EMBL" id="OW240923">
    <property type="protein sequence ID" value="CAH2325125.1"/>
    <property type="molecule type" value="Genomic_DNA"/>
</dbReference>
<dbReference type="PROSITE" id="PS50853">
    <property type="entry name" value="FN3"/>
    <property type="match status" value="1"/>
</dbReference>
<dbReference type="Gene3D" id="2.60.40.10">
    <property type="entry name" value="Immunoglobulins"/>
    <property type="match status" value="1"/>
</dbReference>
<evidence type="ECO:0000256" key="2">
    <source>
        <dbReference type="SAM" id="SignalP"/>
    </source>
</evidence>
<keyword evidence="1" id="KW-1133">Transmembrane helix</keyword>
<proteinExistence type="predicted"/>
<evidence type="ECO:0000256" key="1">
    <source>
        <dbReference type="SAM" id="Phobius"/>
    </source>
</evidence>
<dbReference type="AlphaFoldDB" id="A0AAD1WW94"/>
<accession>A0AAD1WW94</accession>
<feature type="chain" id="PRO_5041973115" evidence="2">
    <location>
        <begin position="24"/>
        <end position="316"/>
    </location>
</feature>
<reference evidence="4" key="1">
    <citation type="submission" date="2022-03" db="EMBL/GenBank/DDBJ databases">
        <authorList>
            <person name="Alioto T."/>
            <person name="Alioto T."/>
            <person name="Gomez Garrido J."/>
        </authorList>
    </citation>
    <scope>NUCLEOTIDE SEQUENCE</scope>
</reference>
<feature type="transmembrane region" description="Helical" evidence="1">
    <location>
        <begin position="262"/>
        <end position="287"/>
    </location>
</feature>
<dbReference type="CDD" id="cd00063">
    <property type="entry name" value="FN3"/>
    <property type="match status" value="1"/>
</dbReference>
<evidence type="ECO:0000313" key="4">
    <source>
        <dbReference type="EMBL" id="CAH2325125.1"/>
    </source>
</evidence>
<keyword evidence="1" id="KW-0812">Transmembrane</keyword>